<feature type="region of interest" description="Disordered" evidence="1">
    <location>
        <begin position="1"/>
        <end position="22"/>
    </location>
</feature>
<protein>
    <submittedName>
        <fullName evidence="2">Uncharacterized protein</fullName>
    </submittedName>
</protein>
<feature type="region of interest" description="Disordered" evidence="1">
    <location>
        <begin position="162"/>
        <end position="224"/>
    </location>
</feature>
<name>A0A8H6HJU1_9AGAR</name>
<comment type="caution">
    <text evidence="2">The sequence shown here is derived from an EMBL/GenBank/DDBJ whole genome shotgun (WGS) entry which is preliminary data.</text>
</comment>
<dbReference type="AlphaFoldDB" id="A0A8H6HJU1"/>
<feature type="region of interest" description="Disordered" evidence="1">
    <location>
        <begin position="126"/>
        <end position="149"/>
    </location>
</feature>
<evidence type="ECO:0000256" key="1">
    <source>
        <dbReference type="SAM" id="MobiDB-lite"/>
    </source>
</evidence>
<proteinExistence type="predicted"/>
<dbReference type="Proteomes" id="UP000521943">
    <property type="component" value="Unassembled WGS sequence"/>
</dbReference>
<sequence>MTRRNAHSSTQTSPKMFSHKKTSYSRLNAILDPIIGPTSPVKRWLGRSPKKDDEPKPKPALPRHLQPTVNIFGHILKPGHALEITLARRKRLAEAKEALYRQGSFGPGIPGRFDYKQPTPLAIDATSAPRPLVRHDSSFGPRFPGHLSMKTGLTAASQLEATEPPVAEPVPQETNTGPSGSNDRVTAPYTEREKSRPEGTEGLQGVHALEAPSQSQCSRPRPQA</sequence>
<reference evidence="2 3" key="1">
    <citation type="submission" date="2020-07" db="EMBL/GenBank/DDBJ databases">
        <title>Comparative genomics of pyrophilous fungi reveals a link between fire events and developmental genes.</title>
        <authorList>
            <consortium name="DOE Joint Genome Institute"/>
            <person name="Steindorff A.S."/>
            <person name="Carver A."/>
            <person name="Calhoun S."/>
            <person name="Stillman K."/>
            <person name="Liu H."/>
            <person name="Lipzen A."/>
            <person name="Pangilinan J."/>
            <person name="Labutti K."/>
            <person name="Bruns T.D."/>
            <person name="Grigoriev I.V."/>
        </authorList>
    </citation>
    <scope>NUCLEOTIDE SEQUENCE [LARGE SCALE GENOMIC DNA]</scope>
    <source>
        <strain evidence="2 3">CBS 144469</strain>
    </source>
</reference>
<keyword evidence="3" id="KW-1185">Reference proteome</keyword>
<evidence type="ECO:0000313" key="3">
    <source>
        <dbReference type="Proteomes" id="UP000521943"/>
    </source>
</evidence>
<gene>
    <name evidence="2" type="ORF">DFP72DRAFT_611630</name>
</gene>
<feature type="compositionally biased region" description="Basic and acidic residues" evidence="1">
    <location>
        <begin position="190"/>
        <end position="199"/>
    </location>
</feature>
<feature type="compositionally biased region" description="Low complexity" evidence="1">
    <location>
        <begin position="162"/>
        <end position="174"/>
    </location>
</feature>
<feature type="compositionally biased region" description="Polar residues" evidence="1">
    <location>
        <begin position="175"/>
        <end position="184"/>
    </location>
</feature>
<organism evidence="2 3">
    <name type="scientific">Ephemerocybe angulata</name>
    <dbReference type="NCBI Taxonomy" id="980116"/>
    <lineage>
        <taxon>Eukaryota</taxon>
        <taxon>Fungi</taxon>
        <taxon>Dikarya</taxon>
        <taxon>Basidiomycota</taxon>
        <taxon>Agaricomycotina</taxon>
        <taxon>Agaricomycetes</taxon>
        <taxon>Agaricomycetidae</taxon>
        <taxon>Agaricales</taxon>
        <taxon>Agaricineae</taxon>
        <taxon>Psathyrellaceae</taxon>
        <taxon>Ephemerocybe</taxon>
    </lineage>
</organism>
<accession>A0A8H6HJU1</accession>
<evidence type="ECO:0000313" key="2">
    <source>
        <dbReference type="EMBL" id="KAF6747113.1"/>
    </source>
</evidence>
<dbReference type="EMBL" id="JACGCI010000084">
    <property type="protein sequence ID" value="KAF6747113.1"/>
    <property type="molecule type" value="Genomic_DNA"/>
</dbReference>
<dbReference type="OrthoDB" id="412109at2759"/>
<feature type="region of interest" description="Disordered" evidence="1">
    <location>
        <begin position="34"/>
        <end position="64"/>
    </location>
</feature>